<dbReference type="Proteomes" id="UP000326857">
    <property type="component" value="Unassembled WGS sequence"/>
</dbReference>
<dbReference type="RefSeq" id="WP_128456131.1">
    <property type="nucleotide sequence ID" value="NZ_LR701524.1"/>
</dbReference>
<dbReference type="EMBL" id="CABVLI010000025">
    <property type="protein sequence ID" value="VVS99566.1"/>
    <property type="molecule type" value="Genomic_DNA"/>
</dbReference>
<accession>A0A5E7XZ68</accession>
<dbReference type="AlphaFoldDB" id="A0A5E7XZ68"/>
<reference evidence="2 3" key="1">
    <citation type="submission" date="2019-09" db="EMBL/GenBank/DDBJ databases">
        <authorList>
            <person name="Dittami M. S."/>
        </authorList>
    </citation>
    <scope>NUCLEOTIDE SEQUENCE [LARGE SCALE GENOMIC DNA]</scope>
    <source>
        <strain evidence="2">SPHINGO391</strain>
    </source>
</reference>
<organism evidence="2 3">
    <name type="scientific">Sphingomonas aurantiaca</name>
    <dbReference type="NCBI Taxonomy" id="185949"/>
    <lineage>
        <taxon>Bacteria</taxon>
        <taxon>Pseudomonadati</taxon>
        <taxon>Pseudomonadota</taxon>
        <taxon>Alphaproteobacteria</taxon>
        <taxon>Sphingomonadales</taxon>
        <taxon>Sphingomonadaceae</taxon>
        <taxon>Sphingomonas</taxon>
    </lineage>
</organism>
<feature type="region of interest" description="Disordered" evidence="1">
    <location>
        <begin position="1"/>
        <end position="59"/>
    </location>
</feature>
<proteinExistence type="predicted"/>
<name>A0A5E7XZ68_9SPHN</name>
<protein>
    <submittedName>
        <fullName evidence="2">Uncharacterized protein</fullName>
    </submittedName>
</protein>
<feature type="region of interest" description="Disordered" evidence="1">
    <location>
        <begin position="166"/>
        <end position="187"/>
    </location>
</feature>
<evidence type="ECO:0000256" key="1">
    <source>
        <dbReference type="SAM" id="MobiDB-lite"/>
    </source>
</evidence>
<feature type="compositionally biased region" description="Basic and acidic residues" evidence="1">
    <location>
        <begin position="1"/>
        <end position="23"/>
    </location>
</feature>
<sequence length="296" mass="32645">MDRDRDEPDRMPERGRERDRGGSRMDPPSTGKFDMSDWDVPTSPPANPAPPPPPSAVERTRSTADFAQFFKLISALETGMQRILANFGMIRDMAADSRASVAEAAADAAKRAEEQEARDKLIADRLIHPDELARHAEAGARQGAREALDGTAREWMRRLEVDAQGRDLSAKQDAADRAERRADELRRRRQDGWRNGAIVGIALLIPAAYGYGRYDGTQTGEASAYARARDETAAASWANTANGKLAHQLDQASEQTIPAIAGCPKDRGWKREKRDGAYWCFGANPDGKPYTGWLLP</sequence>
<gene>
    <name evidence="2" type="ORF">SPHINGO391_310005</name>
</gene>
<evidence type="ECO:0000313" key="2">
    <source>
        <dbReference type="EMBL" id="VVS99566.1"/>
    </source>
</evidence>
<feature type="compositionally biased region" description="Pro residues" evidence="1">
    <location>
        <begin position="42"/>
        <end position="55"/>
    </location>
</feature>
<evidence type="ECO:0000313" key="3">
    <source>
        <dbReference type="Proteomes" id="UP000326857"/>
    </source>
</evidence>